<evidence type="ECO:0000313" key="3">
    <source>
        <dbReference type="Proteomes" id="UP000199749"/>
    </source>
</evidence>
<evidence type="ECO:0000313" key="2">
    <source>
        <dbReference type="EMBL" id="ASN59813.1"/>
    </source>
</evidence>
<evidence type="ECO:0008006" key="4">
    <source>
        <dbReference type="Google" id="ProtNLM"/>
    </source>
</evidence>
<dbReference type="AlphaFoldDB" id="A0AAC9UKC4"/>
<sequence>MTVNVQKPIVWINDCNCVVDESLLTEAVLWLSNSPMQSVKHIYKHGEYAAVTVNREKVHIHRLLMEYEIKGKLSRQLYVHHLDGNKMNDALSNLSIMIGTAHTSYHTKGLKRNQQQRQNISEANRRRKGIKMAKRVHIPLNELSEKLKNGQSINSIAKEYHCDWTTVKARIVKNPELLEAGL</sequence>
<protein>
    <recommendedName>
        <fullName evidence="4">HNH nuclease domain-containing protein</fullName>
    </recommendedName>
</protein>
<dbReference type="Gene3D" id="3.90.75.20">
    <property type="match status" value="1"/>
</dbReference>
<feature type="region of interest" description="Disordered" evidence="1">
    <location>
        <begin position="107"/>
        <end position="128"/>
    </location>
</feature>
<evidence type="ECO:0000256" key="1">
    <source>
        <dbReference type="SAM" id="MobiDB-lite"/>
    </source>
</evidence>
<feature type="compositionally biased region" description="Polar residues" evidence="1">
    <location>
        <begin position="107"/>
        <end position="122"/>
    </location>
</feature>
<dbReference type="EMBL" id="CP022474">
    <property type="protein sequence ID" value="ASN59813.1"/>
    <property type="molecule type" value="Genomic_DNA"/>
</dbReference>
<name>A0AAC9UKC4_LATCU</name>
<gene>
    <name evidence="2" type="ORF">CG419_03875</name>
</gene>
<dbReference type="RefSeq" id="WP_089556523.1">
    <property type="nucleotide sequence ID" value="NZ_CP022474.1"/>
</dbReference>
<dbReference type="InterPro" id="IPR044925">
    <property type="entry name" value="His-Me_finger_sf"/>
</dbReference>
<proteinExistence type="predicted"/>
<reference evidence="2 3" key="1">
    <citation type="submission" date="2017-07" db="EMBL/GenBank/DDBJ databases">
        <title>Lactobacillus curvatus MRS6 whole genome.</title>
        <authorList>
            <person name="Jans C."/>
            <person name="Lagler S."/>
            <person name="Lacroix C."/>
            <person name="Meile L."/>
            <person name="Stevens M.J.A."/>
        </authorList>
    </citation>
    <scope>NUCLEOTIDE SEQUENCE [LARGE SCALE GENOMIC DNA]</scope>
    <source>
        <strain evidence="2 3">MRS6</strain>
    </source>
</reference>
<organism evidence="2 3">
    <name type="scientific">Latilactobacillus curvatus</name>
    <name type="common">Lactobacillus curvatus</name>
    <dbReference type="NCBI Taxonomy" id="28038"/>
    <lineage>
        <taxon>Bacteria</taxon>
        <taxon>Bacillati</taxon>
        <taxon>Bacillota</taxon>
        <taxon>Bacilli</taxon>
        <taxon>Lactobacillales</taxon>
        <taxon>Lactobacillaceae</taxon>
        <taxon>Latilactobacillus</taxon>
    </lineage>
</organism>
<dbReference type="SUPFAM" id="SSF54060">
    <property type="entry name" value="His-Me finger endonucleases"/>
    <property type="match status" value="1"/>
</dbReference>
<accession>A0AAC9UKC4</accession>
<dbReference type="Proteomes" id="UP000199749">
    <property type="component" value="Chromosome"/>
</dbReference>